<accession>C8PU06</accession>
<reference evidence="1 2" key="1">
    <citation type="submission" date="2009-07" db="EMBL/GenBank/DDBJ databases">
        <authorList>
            <person name="Madupu R."/>
            <person name="Sebastian Y."/>
            <person name="Durkin A.S."/>
            <person name="Torralba M."/>
            <person name="Methe B."/>
            <person name="Sutton G.G."/>
            <person name="Strausberg R.L."/>
            <person name="Nelson K.E."/>
        </authorList>
    </citation>
    <scope>NUCLEOTIDE SEQUENCE [LARGE SCALE GENOMIC DNA]</scope>
    <source>
        <strain evidence="1 2">ATCC 35580</strain>
    </source>
</reference>
<sequence>MGKKTPVWMIEENCHTNWDSMRAVWQKAMAKTRKKMP</sequence>
<gene>
    <name evidence="1" type="ORF">TREVI0001_0249</name>
</gene>
<organism evidence="1 2">
    <name type="scientific">Treponema vincentii ATCC 35580</name>
    <dbReference type="NCBI Taxonomy" id="596324"/>
    <lineage>
        <taxon>Bacteria</taxon>
        <taxon>Pseudomonadati</taxon>
        <taxon>Spirochaetota</taxon>
        <taxon>Spirochaetia</taxon>
        <taxon>Spirochaetales</taxon>
        <taxon>Treponemataceae</taxon>
        <taxon>Treponema</taxon>
    </lineage>
</organism>
<evidence type="ECO:0000313" key="2">
    <source>
        <dbReference type="Proteomes" id="UP000004509"/>
    </source>
</evidence>
<dbReference type="AlphaFoldDB" id="C8PU06"/>
<evidence type="ECO:0000313" key="1">
    <source>
        <dbReference type="EMBL" id="EEV19145.1"/>
    </source>
</evidence>
<dbReference type="STRING" id="596324.TREVI0001_0249"/>
<dbReference type="EMBL" id="ACYH01000073">
    <property type="protein sequence ID" value="EEV19145.1"/>
    <property type="molecule type" value="Genomic_DNA"/>
</dbReference>
<dbReference type="Proteomes" id="UP000004509">
    <property type="component" value="Unassembled WGS sequence"/>
</dbReference>
<proteinExistence type="predicted"/>
<comment type="caution">
    <text evidence="1">The sequence shown here is derived from an EMBL/GenBank/DDBJ whole genome shotgun (WGS) entry which is preliminary data.</text>
</comment>
<protein>
    <submittedName>
        <fullName evidence="1">Uncharacterized protein</fullName>
    </submittedName>
</protein>
<name>C8PU06_9SPIR</name>